<name>A0A2K3LGG2_TRIPR</name>
<evidence type="ECO:0000256" key="1">
    <source>
        <dbReference type="SAM" id="MobiDB-lite"/>
    </source>
</evidence>
<feature type="region of interest" description="Disordered" evidence="1">
    <location>
        <begin position="63"/>
        <end position="91"/>
    </location>
</feature>
<gene>
    <name evidence="2" type="ORF">L195_g033588</name>
</gene>
<organism evidence="2 3">
    <name type="scientific">Trifolium pratense</name>
    <name type="common">Red clover</name>
    <dbReference type="NCBI Taxonomy" id="57577"/>
    <lineage>
        <taxon>Eukaryota</taxon>
        <taxon>Viridiplantae</taxon>
        <taxon>Streptophyta</taxon>
        <taxon>Embryophyta</taxon>
        <taxon>Tracheophyta</taxon>
        <taxon>Spermatophyta</taxon>
        <taxon>Magnoliopsida</taxon>
        <taxon>eudicotyledons</taxon>
        <taxon>Gunneridae</taxon>
        <taxon>Pentapetalae</taxon>
        <taxon>rosids</taxon>
        <taxon>fabids</taxon>
        <taxon>Fabales</taxon>
        <taxon>Fabaceae</taxon>
        <taxon>Papilionoideae</taxon>
        <taxon>50 kb inversion clade</taxon>
        <taxon>NPAAA clade</taxon>
        <taxon>Hologalegina</taxon>
        <taxon>IRL clade</taxon>
        <taxon>Trifolieae</taxon>
        <taxon>Trifolium</taxon>
    </lineage>
</organism>
<dbReference type="EMBL" id="ASHM01032664">
    <property type="protein sequence ID" value="PNX77620.1"/>
    <property type="molecule type" value="Genomic_DNA"/>
</dbReference>
<dbReference type="Proteomes" id="UP000236291">
    <property type="component" value="Unassembled WGS sequence"/>
</dbReference>
<accession>A0A2K3LGG2</accession>
<proteinExistence type="predicted"/>
<protein>
    <submittedName>
        <fullName evidence="2">Uncharacterized protein</fullName>
    </submittedName>
</protein>
<dbReference type="AlphaFoldDB" id="A0A2K3LGG2"/>
<evidence type="ECO:0000313" key="2">
    <source>
        <dbReference type="EMBL" id="PNX77620.1"/>
    </source>
</evidence>
<reference evidence="2 3" key="2">
    <citation type="journal article" date="2017" name="Front. Plant Sci.">
        <title>Gene Classification and Mining of Molecular Markers Useful in Red Clover (Trifolium pratense) Breeding.</title>
        <authorList>
            <person name="Istvanek J."/>
            <person name="Dluhosova J."/>
            <person name="Dluhos P."/>
            <person name="Patkova L."/>
            <person name="Nedelnik J."/>
            <person name="Repkova J."/>
        </authorList>
    </citation>
    <scope>NUCLEOTIDE SEQUENCE [LARGE SCALE GENOMIC DNA]</scope>
    <source>
        <strain evidence="3">cv. Tatra</strain>
        <tissue evidence="2">Young leaves</tissue>
    </source>
</reference>
<reference evidence="2 3" key="1">
    <citation type="journal article" date="2014" name="Am. J. Bot.">
        <title>Genome assembly and annotation for red clover (Trifolium pratense; Fabaceae).</title>
        <authorList>
            <person name="Istvanek J."/>
            <person name="Jaros M."/>
            <person name="Krenek A."/>
            <person name="Repkova J."/>
        </authorList>
    </citation>
    <scope>NUCLEOTIDE SEQUENCE [LARGE SCALE GENOMIC DNA]</scope>
    <source>
        <strain evidence="3">cv. Tatra</strain>
        <tissue evidence="2">Young leaves</tissue>
    </source>
</reference>
<sequence>MKQQYIYCRAARHAANRETSPTMQHHCAPCNRCCVPRQLQPKTSFLQLQNQCSYINSQGKFQQSPSKDNIVDGVHGGEPKSHHIEETKIHH</sequence>
<feature type="compositionally biased region" description="Basic and acidic residues" evidence="1">
    <location>
        <begin position="75"/>
        <end position="91"/>
    </location>
</feature>
<evidence type="ECO:0000313" key="3">
    <source>
        <dbReference type="Proteomes" id="UP000236291"/>
    </source>
</evidence>
<comment type="caution">
    <text evidence="2">The sequence shown here is derived from an EMBL/GenBank/DDBJ whole genome shotgun (WGS) entry which is preliminary data.</text>
</comment>